<dbReference type="FunFam" id="3.30.300.30:FF:000008">
    <property type="entry name" value="2,3-dihydroxybenzoate-AMP ligase"/>
    <property type="match status" value="1"/>
</dbReference>
<evidence type="ECO:0000259" key="5">
    <source>
        <dbReference type="Pfam" id="PF00501"/>
    </source>
</evidence>
<name>A0A378XD17_9BURK</name>
<dbReference type="PANTHER" id="PTHR43859">
    <property type="entry name" value="ACYL-ACTIVATING ENZYME"/>
    <property type="match status" value="1"/>
</dbReference>
<dbReference type="GO" id="GO:0016874">
    <property type="term" value="F:ligase activity"/>
    <property type="evidence" value="ECO:0007669"/>
    <property type="project" value="UniProtKB-KW"/>
</dbReference>
<organism evidence="8 9">
    <name type="scientific">Oligella ureolytica</name>
    <dbReference type="NCBI Taxonomy" id="90244"/>
    <lineage>
        <taxon>Bacteria</taxon>
        <taxon>Pseudomonadati</taxon>
        <taxon>Pseudomonadota</taxon>
        <taxon>Betaproteobacteria</taxon>
        <taxon>Burkholderiales</taxon>
        <taxon>Alcaligenaceae</taxon>
        <taxon>Oligella</taxon>
    </lineage>
</organism>
<dbReference type="GO" id="GO:0006631">
    <property type="term" value="P:fatty acid metabolic process"/>
    <property type="evidence" value="ECO:0007669"/>
    <property type="project" value="UniProtKB-KW"/>
</dbReference>
<dbReference type="Proteomes" id="UP000594903">
    <property type="component" value="Chromosome"/>
</dbReference>
<evidence type="ECO:0000256" key="2">
    <source>
        <dbReference type="ARBA" id="ARBA00022598"/>
    </source>
</evidence>
<dbReference type="NCBIfam" id="NF006020">
    <property type="entry name" value="PRK08162.1"/>
    <property type="match status" value="1"/>
</dbReference>
<keyword evidence="10" id="KW-1185">Reference proteome</keyword>
<keyword evidence="2 8" id="KW-0436">Ligase</keyword>
<dbReference type="InterPro" id="IPR045851">
    <property type="entry name" value="AMP-bd_C_sf"/>
</dbReference>
<keyword evidence="3" id="KW-0276">Fatty acid metabolism</keyword>
<dbReference type="Pfam" id="PF13193">
    <property type="entry name" value="AMP-binding_C"/>
    <property type="match status" value="1"/>
</dbReference>
<gene>
    <name evidence="8" type="primary">fadK</name>
    <name evidence="7" type="ORF">I6G29_03500</name>
    <name evidence="8" type="ORF">NCTC11997_00751</name>
</gene>
<dbReference type="EC" id="6.2.1.-" evidence="8"/>
<dbReference type="OrthoDB" id="9766486at2"/>
<sequence>MADYDTGLGKNAANYVPITPIDFLVRAHEVFGDELSIVHGTTRQNWTETYYRCRQMAAALRQNGATRSTTIATLLYNTPAMVEASFGVPMSGGVLLALNVRLEVDGLIFCLKHGEAEFLLVDSEFAAFIPRIKAELPALKIIQVNDELGPQGVELFADVDYETFLASAEDLDNWVLPEDEWDAIALNYTSGTTGNPKGVVYHHRGAALNAIAQILEFDMPKRPVYLWTLPLFHCNGWCFAWTIAARGGVNVCLRKFEPTLCFDLIRQERVNYYCAAPVVHAALANAPAECKQGIEHQVNGMVAGAAPPEAILARMEEMGFNITHVYGLTEIYGPSAGCVEKPEWDELTVSERAMKKARQGVRYTLQSGFAVMDPSAMKPVPADGKTFGELMFRGNIVMKGYLKNPQETDKAFAGGWFHTGDLGVLYPDGYAQIKDRSKDIIISGGENVSSIEVEDVLYKYPGVANVAVVALADEKWGEVPVAFVELQEGAVITEEELDQYCRAKLAGFKRPKHYVFGELAKTATGKIQKFELRKQAEALFT</sequence>
<evidence type="ECO:0000313" key="9">
    <source>
        <dbReference type="Proteomes" id="UP000254603"/>
    </source>
</evidence>
<dbReference type="SUPFAM" id="SSF56801">
    <property type="entry name" value="Acetyl-CoA synthetase-like"/>
    <property type="match status" value="1"/>
</dbReference>
<dbReference type="AlphaFoldDB" id="A0A378XD17"/>
<keyword evidence="4" id="KW-0443">Lipid metabolism</keyword>
<dbReference type="InterPro" id="IPR025110">
    <property type="entry name" value="AMP-bd_C"/>
</dbReference>
<dbReference type="Proteomes" id="UP000254603">
    <property type="component" value="Unassembled WGS sequence"/>
</dbReference>
<evidence type="ECO:0000256" key="4">
    <source>
        <dbReference type="ARBA" id="ARBA00023098"/>
    </source>
</evidence>
<dbReference type="CDD" id="cd12118">
    <property type="entry name" value="ttLC_FACS_AEE21_like"/>
    <property type="match status" value="1"/>
</dbReference>
<dbReference type="Gene3D" id="3.30.300.30">
    <property type="match status" value="1"/>
</dbReference>
<dbReference type="PROSITE" id="PS00455">
    <property type="entry name" value="AMP_BINDING"/>
    <property type="match status" value="1"/>
</dbReference>
<dbReference type="InterPro" id="IPR020845">
    <property type="entry name" value="AMP-binding_CS"/>
</dbReference>
<dbReference type="PANTHER" id="PTHR43859:SF4">
    <property type="entry name" value="BUTANOATE--COA LIGASE AAE1-RELATED"/>
    <property type="match status" value="1"/>
</dbReference>
<accession>A0A378XD17</accession>
<evidence type="ECO:0000313" key="7">
    <source>
        <dbReference type="EMBL" id="QPT40655.1"/>
    </source>
</evidence>
<reference evidence="7 10" key="2">
    <citation type="submission" date="2020-12" db="EMBL/GenBank/DDBJ databases">
        <title>FDA dAtabase for Regulatory Grade micrObial Sequences (FDA-ARGOS): Supporting development and validation of Infectious Disease Dx tests.</title>
        <authorList>
            <person name="Sproer C."/>
            <person name="Gronow S."/>
            <person name="Severitt S."/>
            <person name="Schroder I."/>
            <person name="Tallon L."/>
            <person name="Sadzewicz L."/>
            <person name="Zhao X."/>
            <person name="Boylan J."/>
            <person name="Ott S."/>
            <person name="Bowen H."/>
            <person name="Vavikolanu K."/>
            <person name="Mehta A."/>
            <person name="Aluvathingal J."/>
            <person name="Nadendla S."/>
            <person name="Lowell S."/>
            <person name="Myers T."/>
            <person name="Yan Y."/>
            <person name="Sichtig H."/>
        </authorList>
    </citation>
    <scope>NUCLEOTIDE SEQUENCE [LARGE SCALE GENOMIC DNA]</scope>
    <source>
        <strain evidence="7 10">FDAARGOS_872</strain>
    </source>
</reference>
<protein>
    <submittedName>
        <fullName evidence="7">Acyl-CoA synthetase</fullName>
    </submittedName>
    <submittedName>
        <fullName evidence="8">Short-chain-fatty-acid--CoA ligase</fullName>
        <ecNumber evidence="8">6.2.1.-</ecNumber>
    </submittedName>
</protein>
<dbReference type="RefSeq" id="WP_018573222.1">
    <property type="nucleotide sequence ID" value="NZ_CP065725.1"/>
</dbReference>
<evidence type="ECO:0000256" key="1">
    <source>
        <dbReference type="ARBA" id="ARBA00006432"/>
    </source>
</evidence>
<dbReference type="EMBL" id="CP065725">
    <property type="protein sequence ID" value="QPT40655.1"/>
    <property type="molecule type" value="Genomic_DNA"/>
</dbReference>
<dbReference type="Pfam" id="PF00501">
    <property type="entry name" value="AMP-binding"/>
    <property type="match status" value="1"/>
</dbReference>
<dbReference type="STRING" id="1122619.GCA_000373745_00037"/>
<evidence type="ECO:0000313" key="8">
    <source>
        <dbReference type="EMBL" id="SUA52355.1"/>
    </source>
</evidence>
<dbReference type="InterPro" id="IPR000873">
    <property type="entry name" value="AMP-dep_synth/lig_dom"/>
</dbReference>
<dbReference type="EMBL" id="UGSB01000001">
    <property type="protein sequence ID" value="SUA52355.1"/>
    <property type="molecule type" value="Genomic_DNA"/>
</dbReference>
<feature type="domain" description="AMP-dependent synthetase/ligase" evidence="5">
    <location>
        <begin position="29"/>
        <end position="402"/>
    </location>
</feature>
<dbReference type="InterPro" id="IPR042099">
    <property type="entry name" value="ANL_N_sf"/>
</dbReference>
<evidence type="ECO:0000259" key="6">
    <source>
        <dbReference type="Pfam" id="PF13193"/>
    </source>
</evidence>
<feature type="domain" description="AMP-binding enzyme C-terminal" evidence="6">
    <location>
        <begin position="452"/>
        <end position="526"/>
    </location>
</feature>
<proteinExistence type="inferred from homology"/>
<evidence type="ECO:0000313" key="10">
    <source>
        <dbReference type="Proteomes" id="UP000594903"/>
    </source>
</evidence>
<comment type="similarity">
    <text evidence="1">Belongs to the ATP-dependent AMP-binding enzyme family.</text>
</comment>
<evidence type="ECO:0000256" key="3">
    <source>
        <dbReference type="ARBA" id="ARBA00022832"/>
    </source>
</evidence>
<reference evidence="8 9" key="1">
    <citation type="submission" date="2018-06" db="EMBL/GenBank/DDBJ databases">
        <authorList>
            <consortium name="Pathogen Informatics"/>
            <person name="Doyle S."/>
        </authorList>
    </citation>
    <scope>NUCLEOTIDE SEQUENCE [LARGE SCALE GENOMIC DNA]</scope>
    <source>
        <strain evidence="8 9">NCTC11997</strain>
    </source>
</reference>
<dbReference type="Gene3D" id="3.40.50.12780">
    <property type="entry name" value="N-terminal domain of ligase-like"/>
    <property type="match status" value="1"/>
</dbReference>